<reference evidence="4" key="1">
    <citation type="journal article" date="2020" name="BMC Genomics">
        <title>Correction to: Identification and distribution of gene clusters required for synthesis of sphingolipid metabolism inhibitors in diverse species of the filamentous fungus Fusarium.</title>
        <authorList>
            <person name="Kim H.S."/>
            <person name="Lohmar J.M."/>
            <person name="Busman M."/>
            <person name="Brown D.W."/>
            <person name="Naumann T.A."/>
            <person name="Divon H.H."/>
            <person name="Lysoe E."/>
            <person name="Uhlig S."/>
            <person name="Proctor R.H."/>
        </authorList>
    </citation>
    <scope>NUCLEOTIDE SEQUENCE</scope>
    <source>
        <strain evidence="4">NRRL 20472</strain>
    </source>
</reference>
<feature type="region of interest" description="Disordered" evidence="1">
    <location>
        <begin position="260"/>
        <end position="466"/>
    </location>
</feature>
<dbReference type="OrthoDB" id="5052600at2759"/>
<name>A0A8H4U459_9HYPO</name>
<gene>
    <name evidence="4" type="ORF">FSARC_3238</name>
</gene>
<evidence type="ECO:0000256" key="2">
    <source>
        <dbReference type="SAM" id="SignalP"/>
    </source>
</evidence>
<evidence type="ECO:0000313" key="4">
    <source>
        <dbReference type="EMBL" id="KAF4969555.1"/>
    </source>
</evidence>
<evidence type="ECO:0000313" key="5">
    <source>
        <dbReference type="Proteomes" id="UP000622797"/>
    </source>
</evidence>
<feature type="signal peptide" evidence="2">
    <location>
        <begin position="1"/>
        <end position="19"/>
    </location>
</feature>
<evidence type="ECO:0000256" key="1">
    <source>
        <dbReference type="SAM" id="MobiDB-lite"/>
    </source>
</evidence>
<feature type="region of interest" description="Disordered" evidence="1">
    <location>
        <begin position="700"/>
        <end position="737"/>
    </location>
</feature>
<reference evidence="4" key="2">
    <citation type="submission" date="2020-05" db="EMBL/GenBank/DDBJ databases">
        <authorList>
            <person name="Kim H.-S."/>
            <person name="Proctor R.H."/>
            <person name="Brown D.W."/>
        </authorList>
    </citation>
    <scope>NUCLEOTIDE SEQUENCE</scope>
    <source>
        <strain evidence="4">NRRL 20472</strain>
    </source>
</reference>
<keyword evidence="2" id="KW-0732">Signal</keyword>
<organism evidence="4 5">
    <name type="scientific">Fusarium sarcochroum</name>
    <dbReference type="NCBI Taxonomy" id="1208366"/>
    <lineage>
        <taxon>Eukaryota</taxon>
        <taxon>Fungi</taxon>
        <taxon>Dikarya</taxon>
        <taxon>Ascomycota</taxon>
        <taxon>Pezizomycotina</taxon>
        <taxon>Sordariomycetes</taxon>
        <taxon>Hypocreomycetidae</taxon>
        <taxon>Hypocreales</taxon>
        <taxon>Nectriaceae</taxon>
        <taxon>Fusarium</taxon>
        <taxon>Fusarium lateritium species complex</taxon>
    </lineage>
</organism>
<dbReference type="AlphaFoldDB" id="A0A8H4U459"/>
<sequence length="905" mass="97208">MHILIIAIKYTLLLPSSKGENSLTDSTIQLTIMKCQIAALAALGSCIKTVNAIDNADLVEGTYCLTYLSTFLEPVSYGTAQPQGQNLGPSATVTVPNSVLTDIADVIQPTSSSANLDPAGQRVIFLVTPSGDINKRELNGFVGNGNPDVCTFATVFTLGQSQLFDGNVRLGYAGGGYQSLQLQSLPDDAITRSFTNAGGNLQFKNSALPNGQAGFCQDTSDGQVYMTFTSEPPSCIPVVLAIYGVEQCVDGRLIGFNDPTTTGAQIDTTEVGPTDNPVTSVPDQPVDTEPFPEQPTTDMASRPFTSLPPIWANTSRSEIPSVEPTAPVQPTSFESSEGELSILPTDVESSSDSPIFIEPTTSLEPLPTADFTPAESSATDTPLPPDVETSSKSQIIFTEFTTTQESLSSIESSETDTLFPSPSESSSTGDIPSTSATDSLEISTDITSQTTDVPSTTPSDLPTTTTSEDDIIITNRVANGRFVGGLEGFDSEGEVRHQLGGYFEDDASPDDACAALEAVGDSQKRSMGSFAGMWQLLGFLQPSNTVLYTVQFYYAVMTGGGFQQCTVSAYLGNRQFYSMSLFSVGESVSWNRVLISVIADSRSAKFGISMTCMGDGQAVIYVDAVFVSNEVTPKNIDNFKLDFGVTPPGPQTPGKSGSTSLLPDGTTSTDLRSSNTGLPEVDTSSETWGYSTPILIGTQSWSPLSETTDETSTSIPTPTTEEGSSTTFSTTTESETPTELCEYTHGEECEFDRFNYPQDALCAYDAFFNGPTWTESRTDYPHQESPYQCIAICHGMENCASVGYWQLENRCIFTSVIIKQSDFTICNNGDWRHAYWVDKRCRKCPNCIPASVPNTPPERCSYKEGDACTRVDNPASSICNFSAYMGGGYWTGDQWQGQYPRQDLG</sequence>
<feature type="region of interest" description="Disordered" evidence="1">
    <location>
        <begin position="643"/>
        <end position="685"/>
    </location>
</feature>
<accession>A0A8H4U459</accession>
<evidence type="ECO:0000259" key="3">
    <source>
        <dbReference type="Pfam" id="PF25485"/>
    </source>
</evidence>
<feature type="compositionally biased region" description="Polar residues" evidence="1">
    <location>
        <begin position="653"/>
        <end position="685"/>
    </location>
</feature>
<dbReference type="Pfam" id="PF25485">
    <property type="entry name" value="DUF7908"/>
    <property type="match status" value="1"/>
</dbReference>
<dbReference type="Proteomes" id="UP000622797">
    <property type="component" value="Unassembled WGS sequence"/>
</dbReference>
<keyword evidence="5" id="KW-1185">Reference proteome</keyword>
<feature type="chain" id="PRO_5034378024" description="DUF7908 domain-containing protein" evidence="2">
    <location>
        <begin position="20"/>
        <end position="905"/>
    </location>
</feature>
<feature type="compositionally biased region" description="Low complexity" evidence="1">
    <location>
        <begin position="447"/>
        <end position="466"/>
    </location>
</feature>
<feature type="domain" description="DUF7908" evidence="3">
    <location>
        <begin position="123"/>
        <end position="245"/>
    </location>
</feature>
<protein>
    <recommendedName>
        <fullName evidence="3">DUF7908 domain-containing protein</fullName>
    </recommendedName>
</protein>
<dbReference type="EMBL" id="JABEXW010000158">
    <property type="protein sequence ID" value="KAF4969555.1"/>
    <property type="molecule type" value="Genomic_DNA"/>
</dbReference>
<comment type="caution">
    <text evidence="4">The sequence shown here is derived from an EMBL/GenBank/DDBJ whole genome shotgun (WGS) entry which is preliminary data.</text>
</comment>
<feature type="compositionally biased region" description="Polar residues" evidence="1">
    <location>
        <begin position="388"/>
        <end position="446"/>
    </location>
</feature>
<feature type="compositionally biased region" description="Low complexity" evidence="1">
    <location>
        <begin position="702"/>
        <end position="737"/>
    </location>
</feature>
<feature type="compositionally biased region" description="Polar residues" evidence="1">
    <location>
        <begin position="347"/>
        <end position="363"/>
    </location>
</feature>
<proteinExistence type="predicted"/>
<dbReference type="InterPro" id="IPR057230">
    <property type="entry name" value="DUF7908"/>
</dbReference>